<name>A0AAW1RMD9_9CHLO</name>
<dbReference type="InterPro" id="IPR048254">
    <property type="entry name" value="CDP_ALCOHOL_P_TRANSF_CS"/>
</dbReference>
<keyword evidence="11" id="KW-1185">Reference proteome</keyword>
<dbReference type="Proteomes" id="UP001445335">
    <property type="component" value="Unassembled WGS sequence"/>
</dbReference>
<dbReference type="PANTHER" id="PTHR15362:SF13">
    <property type="entry name" value="SI:CH1073-145M9.1"/>
    <property type="match status" value="1"/>
</dbReference>
<dbReference type="PROSITE" id="PS00379">
    <property type="entry name" value="CDP_ALCOHOL_P_TRANSF"/>
    <property type="match status" value="1"/>
</dbReference>
<protein>
    <recommendedName>
        <fullName evidence="12">CDP-diacylglycerol--inositol 3-phosphatidyltransferase</fullName>
    </recommendedName>
</protein>
<evidence type="ECO:0000256" key="6">
    <source>
        <dbReference type="ARBA" id="ARBA00023136"/>
    </source>
</evidence>
<evidence type="ECO:0000256" key="4">
    <source>
        <dbReference type="ARBA" id="ARBA00022989"/>
    </source>
</evidence>
<gene>
    <name evidence="10" type="ORF">WJX81_002501</name>
</gene>
<comment type="similarity">
    <text evidence="8">Belongs to the CDP-alcohol phosphatidyltransferase class-I family.</text>
</comment>
<sequence>MVRRRTTLSQVVHNPSKKQVLLFVPNLVGYARLALVGAAACIGAETQSAALCSYWLFLGNFVLDGLDGVLARRLCQVSAFGAFLDVAVDCFSRAVVWVWAVGPAATVPVTLELLTFVCTHKGGGAAWRTGCFRDAPAWVRAVMADGEA</sequence>
<dbReference type="Gene3D" id="1.20.120.1760">
    <property type="match status" value="1"/>
</dbReference>
<feature type="transmembrane region" description="Helical" evidence="9">
    <location>
        <begin position="20"/>
        <end position="40"/>
    </location>
</feature>
<evidence type="ECO:0000256" key="8">
    <source>
        <dbReference type="RuleBase" id="RU003750"/>
    </source>
</evidence>
<evidence type="ECO:0000313" key="10">
    <source>
        <dbReference type="EMBL" id="KAK9834989.1"/>
    </source>
</evidence>
<organism evidence="10 11">
    <name type="scientific">Elliptochloris bilobata</name>
    <dbReference type="NCBI Taxonomy" id="381761"/>
    <lineage>
        <taxon>Eukaryota</taxon>
        <taxon>Viridiplantae</taxon>
        <taxon>Chlorophyta</taxon>
        <taxon>core chlorophytes</taxon>
        <taxon>Trebouxiophyceae</taxon>
        <taxon>Trebouxiophyceae incertae sedis</taxon>
        <taxon>Elliptochloris clade</taxon>
        <taxon>Elliptochloris</taxon>
    </lineage>
</organism>
<reference evidence="10 11" key="1">
    <citation type="journal article" date="2024" name="Nat. Commun.">
        <title>Phylogenomics reveals the evolutionary origins of lichenization in chlorophyte algae.</title>
        <authorList>
            <person name="Puginier C."/>
            <person name="Libourel C."/>
            <person name="Otte J."/>
            <person name="Skaloud P."/>
            <person name="Haon M."/>
            <person name="Grisel S."/>
            <person name="Petersen M."/>
            <person name="Berrin J.G."/>
            <person name="Delaux P.M."/>
            <person name="Dal Grande F."/>
            <person name="Keller J."/>
        </authorList>
    </citation>
    <scope>NUCLEOTIDE SEQUENCE [LARGE SCALE GENOMIC DNA]</scope>
    <source>
        <strain evidence="10 11">SAG 245.80</strain>
    </source>
</reference>
<accession>A0AAW1RMD9</accession>
<evidence type="ECO:0000256" key="7">
    <source>
        <dbReference type="ARBA" id="ARBA00023264"/>
    </source>
</evidence>
<dbReference type="Pfam" id="PF01066">
    <property type="entry name" value="CDP-OH_P_transf"/>
    <property type="match status" value="1"/>
</dbReference>
<dbReference type="GO" id="GO:0008654">
    <property type="term" value="P:phospholipid biosynthetic process"/>
    <property type="evidence" value="ECO:0007669"/>
    <property type="project" value="InterPro"/>
</dbReference>
<keyword evidence="3 9" id="KW-0812">Transmembrane</keyword>
<dbReference type="InterPro" id="IPR000462">
    <property type="entry name" value="CDP-OH_P_trans"/>
</dbReference>
<evidence type="ECO:0008006" key="12">
    <source>
        <dbReference type="Google" id="ProtNLM"/>
    </source>
</evidence>
<dbReference type="GO" id="GO:0016020">
    <property type="term" value="C:membrane"/>
    <property type="evidence" value="ECO:0007669"/>
    <property type="project" value="UniProtKB-SubCell"/>
</dbReference>
<keyword evidence="6 9" id="KW-0472">Membrane</keyword>
<evidence type="ECO:0000256" key="9">
    <source>
        <dbReference type="SAM" id="Phobius"/>
    </source>
</evidence>
<keyword evidence="7" id="KW-1208">Phospholipid metabolism</keyword>
<keyword evidence="5" id="KW-0443">Lipid metabolism</keyword>
<evidence type="ECO:0000256" key="2">
    <source>
        <dbReference type="ARBA" id="ARBA00022679"/>
    </source>
</evidence>
<dbReference type="AlphaFoldDB" id="A0AAW1RMD9"/>
<dbReference type="InterPro" id="IPR043130">
    <property type="entry name" value="CDP-OH_PTrfase_TM_dom"/>
</dbReference>
<dbReference type="GO" id="GO:0016780">
    <property type="term" value="F:phosphotransferase activity, for other substituted phosphate groups"/>
    <property type="evidence" value="ECO:0007669"/>
    <property type="project" value="InterPro"/>
</dbReference>
<comment type="subcellular location">
    <subcellularLocation>
        <location evidence="1">Membrane</location>
        <topology evidence="1">Multi-pass membrane protein</topology>
    </subcellularLocation>
</comment>
<proteinExistence type="inferred from homology"/>
<dbReference type="EMBL" id="JALJOU010000030">
    <property type="protein sequence ID" value="KAK9834989.1"/>
    <property type="molecule type" value="Genomic_DNA"/>
</dbReference>
<keyword evidence="2 8" id="KW-0808">Transferase</keyword>
<evidence type="ECO:0000313" key="11">
    <source>
        <dbReference type="Proteomes" id="UP001445335"/>
    </source>
</evidence>
<evidence type="ECO:0000256" key="3">
    <source>
        <dbReference type="ARBA" id="ARBA00022692"/>
    </source>
</evidence>
<comment type="caution">
    <text evidence="10">The sequence shown here is derived from an EMBL/GenBank/DDBJ whole genome shotgun (WGS) entry which is preliminary data.</text>
</comment>
<keyword evidence="4 9" id="KW-1133">Transmembrane helix</keyword>
<dbReference type="PANTHER" id="PTHR15362">
    <property type="entry name" value="PHOSPHATIDYLINOSITOL SYNTHASE"/>
    <property type="match status" value="1"/>
</dbReference>
<evidence type="ECO:0000256" key="1">
    <source>
        <dbReference type="ARBA" id="ARBA00004141"/>
    </source>
</evidence>
<evidence type="ECO:0000256" key="5">
    <source>
        <dbReference type="ARBA" id="ARBA00023098"/>
    </source>
</evidence>